<organism evidence="1 2">
    <name type="scientific">Protea cynaroides</name>
    <dbReference type="NCBI Taxonomy" id="273540"/>
    <lineage>
        <taxon>Eukaryota</taxon>
        <taxon>Viridiplantae</taxon>
        <taxon>Streptophyta</taxon>
        <taxon>Embryophyta</taxon>
        <taxon>Tracheophyta</taxon>
        <taxon>Spermatophyta</taxon>
        <taxon>Magnoliopsida</taxon>
        <taxon>Proteales</taxon>
        <taxon>Proteaceae</taxon>
        <taxon>Protea</taxon>
    </lineage>
</organism>
<dbReference type="EMBL" id="JAMYWD010000011">
    <property type="protein sequence ID" value="KAJ4955262.1"/>
    <property type="molecule type" value="Genomic_DNA"/>
</dbReference>
<gene>
    <name evidence="1" type="ORF">NE237_012045</name>
</gene>
<dbReference type="Gene3D" id="3.40.120.10">
    <property type="entry name" value="Alpha-D-Glucose-1,6-Bisphosphate, subunit A, domain 3"/>
    <property type="match status" value="1"/>
</dbReference>
<dbReference type="Proteomes" id="UP001141806">
    <property type="component" value="Unassembled WGS sequence"/>
</dbReference>
<protein>
    <submittedName>
        <fullName evidence="1">Uncharacterized protein</fullName>
    </submittedName>
</protein>
<sequence>MDLIALASKSNFINRSYYLFFHSIIGSYMLVFLDASSKAHSTSRTLKFHNVEEIHGFSCCCAHDFGCHLRTGFSKGQFLTLSLSGNCLHLQNSHSRIYDALHGVGGAYAKRIFVEELGANESSLLNCTPKLLMFRIELNIRQQSGNCGCLLYRFVADMTNPNACYNENLKPKFTSTMVSFKRACQNLSVRKTCKDSLPGGSGGGETTCVAHEA</sequence>
<dbReference type="GO" id="GO:0016868">
    <property type="term" value="F:intramolecular phosphotransferase activity"/>
    <property type="evidence" value="ECO:0007669"/>
    <property type="project" value="InterPro"/>
</dbReference>
<dbReference type="AlphaFoldDB" id="A0A9Q0JXM8"/>
<comment type="caution">
    <text evidence="1">The sequence shown here is derived from an EMBL/GenBank/DDBJ whole genome shotgun (WGS) entry which is preliminary data.</text>
</comment>
<dbReference type="GO" id="GO:0005975">
    <property type="term" value="P:carbohydrate metabolic process"/>
    <property type="evidence" value="ECO:0007669"/>
    <property type="project" value="InterPro"/>
</dbReference>
<keyword evidence="2" id="KW-1185">Reference proteome</keyword>
<accession>A0A9Q0JXM8</accession>
<proteinExistence type="predicted"/>
<evidence type="ECO:0000313" key="1">
    <source>
        <dbReference type="EMBL" id="KAJ4955262.1"/>
    </source>
</evidence>
<dbReference type="InterPro" id="IPR016055">
    <property type="entry name" value="A-D-PHexomutase_a/b/a-I/II/III"/>
</dbReference>
<evidence type="ECO:0000313" key="2">
    <source>
        <dbReference type="Proteomes" id="UP001141806"/>
    </source>
</evidence>
<dbReference type="SUPFAM" id="SSF53738">
    <property type="entry name" value="Phosphoglucomutase, first 3 domains"/>
    <property type="match status" value="1"/>
</dbReference>
<reference evidence="1" key="1">
    <citation type="journal article" date="2023" name="Plant J.">
        <title>The genome of the king protea, Protea cynaroides.</title>
        <authorList>
            <person name="Chang J."/>
            <person name="Duong T.A."/>
            <person name="Schoeman C."/>
            <person name="Ma X."/>
            <person name="Roodt D."/>
            <person name="Barker N."/>
            <person name="Li Z."/>
            <person name="Van de Peer Y."/>
            <person name="Mizrachi E."/>
        </authorList>
    </citation>
    <scope>NUCLEOTIDE SEQUENCE</scope>
    <source>
        <tissue evidence="1">Young leaves</tissue>
    </source>
</reference>
<name>A0A9Q0JXM8_9MAGN</name>